<dbReference type="InterPro" id="IPR008826">
    <property type="entry name" value="Se-bd"/>
</dbReference>
<name>A0A8X6Q5D7_NEPPI</name>
<dbReference type="Proteomes" id="UP000887013">
    <property type="component" value="Unassembled WGS sequence"/>
</dbReference>
<sequence length="53" mass="5784">STDSPTGYNSPLEAFNSTQKEKFAYVVCISAKWNSNNKPDFVATIDLDPSSPT</sequence>
<dbReference type="AlphaFoldDB" id="A0A8X6Q5D7"/>
<proteinExistence type="inferred from homology"/>
<evidence type="ECO:0000256" key="2">
    <source>
        <dbReference type="ARBA" id="ARBA00023266"/>
    </source>
</evidence>
<dbReference type="OrthoDB" id="10252446at2759"/>
<evidence type="ECO:0000313" key="3">
    <source>
        <dbReference type="EMBL" id="GFT96683.1"/>
    </source>
</evidence>
<dbReference type="Pfam" id="PF05694">
    <property type="entry name" value="SBP56"/>
    <property type="match status" value="1"/>
</dbReference>
<protein>
    <submittedName>
        <fullName evidence="3">Uncharacterized protein</fullName>
    </submittedName>
</protein>
<comment type="similarity">
    <text evidence="1">Belongs to the selenium-binding protein family.</text>
</comment>
<keyword evidence="4" id="KW-1185">Reference proteome</keyword>
<accession>A0A8X6Q5D7</accession>
<dbReference type="GO" id="GO:0008430">
    <property type="term" value="F:selenium binding"/>
    <property type="evidence" value="ECO:0007669"/>
    <property type="project" value="InterPro"/>
</dbReference>
<dbReference type="EMBL" id="BMAW01026316">
    <property type="protein sequence ID" value="GFT96683.1"/>
    <property type="molecule type" value="Genomic_DNA"/>
</dbReference>
<evidence type="ECO:0000313" key="4">
    <source>
        <dbReference type="Proteomes" id="UP000887013"/>
    </source>
</evidence>
<feature type="non-terminal residue" evidence="3">
    <location>
        <position position="1"/>
    </location>
</feature>
<gene>
    <name evidence="3" type="ORF">NPIL_609681</name>
</gene>
<evidence type="ECO:0000256" key="1">
    <source>
        <dbReference type="ARBA" id="ARBA00005606"/>
    </source>
</evidence>
<organism evidence="3 4">
    <name type="scientific">Nephila pilipes</name>
    <name type="common">Giant wood spider</name>
    <name type="synonym">Nephila maculata</name>
    <dbReference type="NCBI Taxonomy" id="299642"/>
    <lineage>
        <taxon>Eukaryota</taxon>
        <taxon>Metazoa</taxon>
        <taxon>Ecdysozoa</taxon>
        <taxon>Arthropoda</taxon>
        <taxon>Chelicerata</taxon>
        <taxon>Arachnida</taxon>
        <taxon>Araneae</taxon>
        <taxon>Araneomorphae</taxon>
        <taxon>Entelegynae</taxon>
        <taxon>Araneoidea</taxon>
        <taxon>Nephilidae</taxon>
        <taxon>Nephila</taxon>
    </lineage>
</organism>
<comment type="caution">
    <text evidence="3">The sequence shown here is derived from an EMBL/GenBank/DDBJ whole genome shotgun (WGS) entry which is preliminary data.</text>
</comment>
<keyword evidence="2" id="KW-0711">Selenium</keyword>
<reference evidence="3" key="1">
    <citation type="submission" date="2020-08" db="EMBL/GenBank/DDBJ databases">
        <title>Multicomponent nature underlies the extraordinary mechanical properties of spider dragline silk.</title>
        <authorList>
            <person name="Kono N."/>
            <person name="Nakamura H."/>
            <person name="Mori M."/>
            <person name="Yoshida Y."/>
            <person name="Ohtoshi R."/>
            <person name="Malay A.D."/>
            <person name="Moran D.A.P."/>
            <person name="Tomita M."/>
            <person name="Numata K."/>
            <person name="Arakawa K."/>
        </authorList>
    </citation>
    <scope>NUCLEOTIDE SEQUENCE</scope>
</reference>